<feature type="non-terminal residue" evidence="2">
    <location>
        <position position="1"/>
    </location>
</feature>
<dbReference type="PANTHER" id="PTHR23074">
    <property type="entry name" value="AAA DOMAIN-CONTAINING"/>
    <property type="match status" value="1"/>
</dbReference>
<dbReference type="GO" id="GO:0016887">
    <property type="term" value="F:ATP hydrolysis activity"/>
    <property type="evidence" value="ECO:0007669"/>
    <property type="project" value="InterPro"/>
</dbReference>
<dbReference type="FunFam" id="3.40.50.300:FF:002287">
    <property type="entry name" value="MIT domain protein"/>
    <property type="match status" value="1"/>
</dbReference>
<feature type="non-terminal residue" evidence="2">
    <location>
        <position position="191"/>
    </location>
</feature>
<accession>A0A852AG05</accession>
<dbReference type="InterPro" id="IPR050304">
    <property type="entry name" value="MT-severing_AAA_ATPase"/>
</dbReference>
<dbReference type="Pfam" id="PF00004">
    <property type="entry name" value="AAA"/>
    <property type="match status" value="1"/>
</dbReference>
<evidence type="ECO:0000313" key="2">
    <source>
        <dbReference type="EMBL" id="NXE71547.1"/>
    </source>
</evidence>
<dbReference type="InterPro" id="IPR003593">
    <property type="entry name" value="AAA+_ATPase"/>
</dbReference>
<name>A0A852AG05_CALOR</name>
<dbReference type="AlphaFoldDB" id="A0A852AG05"/>
<dbReference type="SUPFAM" id="SSF52540">
    <property type="entry name" value="P-loop containing nucleoside triphosphate hydrolases"/>
    <property type="match status" value="1"/>
</dbReference>
<dbReference type="GO" id="GO:0005524">
    <property type="term" value="F:ATP binding"/>
    <property type="evidence" value="ECO:0007669"/>
    <property type="project" value="InterPro"/>
</dbReference>
<gene>
    <name evidence="2" type="primary">Vps4a_0</name>
    <name evidence="2" type="ORF">CALORN_R12720</name>
</gene>
<dbReference type="GO" id="GO:0016197">
    <property type="term" value="P:endosomal transport"/>
    <property type="evidence" value="ECO:0007669"/>
    <property type="project" value="TreeGrafter"/>
</dbReference>
<dbReference type="PANTHER" id="PTHR23074:SF83">
    <property type="entry name" value="VACUOLAR PROTEIN SORTING-ASSOCIATED PROTEIN 4A"/>
    <property type="match status" value="1"/>
</dbReference>
<dbReference type="InterPro" id="IPR027417">
    <property type="entry name" value="P-loop_NTPase"/>
</dbReference>
<reference evidence="2" key="1">
    <citation type="submission" date="2019-09" db="EMBL/GenBank/DDBJ databases">
        <title>Bird 10,000 Genomes (B10K) Project - Family phase.</title>
        <authorList>
            <person name="Zhang G."/>
        </authorList>
    </citation>
    <scope>NUCLEOTIDE SEQUENCE</scope>
    <source>
        <strain evidence="2">B10K-DU-015-28</strain>
        <tissue evidence="2">Muscle</tissue>
    </source>
</reference>
<keyword evidence="3" id="KW-1185">Reference proteome</keyword>
<dbReference type="Gene3D" id="3.40.50.300">
    <property type="entry name" value="P-loop containing nucleotide triphosphate hydrolases"/>
    <property type="match status" value="2"/>
</dbReference>
<dbReference type="InterPro" id="IPR003959">
    <property type="entry name" value="ATPase_AAA_core"/>
</dbReference>
<proteinExistence type="predicted"/>
<evidence type="ECO:0000313" key="3">
    <source>
        <dbReference type="Proteomes" id="UP000603627"/>
    </source>
</evidence>
<dbReference type="EMBL" id="WBNL01003347">
    <property type="protein sequence ID" value="NXE71547.1"/>
    <property type="molecule type" value="Genomic_DNA"/>
</dbReference>
<protein>
    <submittedName>
        <fullName evidence="2">VPS4A protein</fullName>
    </submittedName>
</protein>
<dbReference type="GO" id="GO:0007033">
    <property type="term" value="P:vacuole organization"/>
    <property type="evidence" value="ECO:0007669"/>
    <property type="project" value="TreeGrafter"/>
</dbReference>
<sequence>SDSDSEGENPEKKKLQEQLMGAIMMEKPNVRWSDVAGLEGAKEALKEAVILPIKFPHLFTGEAVLVGRGCAGGDPSTGWAGLTPVSAAGKRTPWRGILLFGPPGTGKSYLAKAVATEANNSTFFSVSSSDLTSKWLGESEKLVKNLFELARQHKPSIIFIDEVDSLCGSRNENESEAARRIKTEFLVQMQG</sequence>
<organism evidence="2 3">
    <name type="scientific">Calcarius ornatus</name>
    <name type="common">Chestnut-collared longspur</name>
    <dbReference type="NCBI Taxonomy" id="198940"/>
    <lineage>
        <taxon>Eukaryota</taxon>
        <taxon>Metazoa</taxon>
        <taxon>Chordata</taxon>
        <taxon>Craniata</taxon>
        <taxon>Vertebrata</taxon>
        <taxon>Euteleostomi</taxon>
        <taxon>Archelosauria</taxon>
        <taxon>Archosauria</taxon>
        <taxon>Dinosauria</taxon>
        <taxon>Saurischia</taxon>
        <taxon>Theropoda</taxon>
        <taxon>Coelurosauria</taxon>
        <taxon>Aves</taxon>
        <taxon>Neognathae</taxon>
        <taxon>Neoaves</taxon>
        <taxon>Telluraves</taxon>
        <taxon>Australaves</taxon>
        <taxon>Passeriformes</taxon>
        <taxon>Passeroidea</taxon>
        <taxon>Fringillidae</taxon>
        <taxon>Emberizinae</taxon>
        <taxon>Emberizini</taxon>
        <taxon>Calcarius</taxon>
    </lineage>
</organism>
<evidence type="ECO:0000259" key="1">
    <source>
        <dbReference type="SMART" id="SM00382"/>
    </source>
</evidence>
<feature type="domain" description="AAA+ ATPase" evidence="1">
    <location>
        <begin position="93"/>
        <end position="191"/>
    </location>
</feature>
<dbReference type="Proteomes" id="UP000603627">
    <property type="component" value="Unassembled WGS sequence"/>
</dbReference>
<comment type="caution">
    <text evidence="2">The sequence shown here is derived from an EMBL/GenBank/DDBJ whole genome shotgun (WGS) entry which is preliminary data.</text>
</comment>
<dbReference type="SMART" id="SM00382">
    <property type="entry name" value="AAA"/>
    <property type="match status" value="1"/>
</dbReference>